<sequence length="119" mass="12690">SPAGDAALPEHRRRRDDAAPRRRRQEAAGAAAEEGARPEEEGRGARSAGVPDQGGGSGHGPAVAEGVRLHPLRHLRGLRLRLWPRGAPRPRQAEEEATVGGVGSDRAMVDVMRAVFILE</sequence>
<evidence type="ECO:0000313" key="3">
    <source>
        <dbReference type="EMBL" id="BAK00537.1"/>
    </source>
</evidence>
<protein>
    <submittedName>
        <fullName evidence="2">Predicted protein</fullName>
    </submittedName>
</protein>
<dbReference type="EMBL" id="AK360222">
    <property type="protein sequence ID" value="BAJ91431.1"/>
    <property type="molecule type" value="mRNA"/>
</dbReference>
<dbReference type="EMBL" id="AK369335">
    <property type="protein sequence ID" value="BAK00537.1"/>
    <property type="molecule type" value="mRNA"/>
</dbReference>
<evidence type="ECO:0000256" key="1">
    <source>
        <dbReference type="SAM" id="MobiDB-lite"/>
    </source>
</evidence>
<organism evidence="2">
    <name type="scientific">Hordeum vulgare subsp. vulgare</name>
    <name type="common">Domesticated barley</name>
    <dbReference type="NCBI Taxonomy" id="112509"/>
    <lineage>
        <taxon>Eukaryota</taxon>
        <taxon>Viridiplantae</taxon>
        <taxon>Streptophyta</taxon>
        <taxon>Embryophyta</taxon>
        <taxon>Tracheophyta</taxon>
        <taxon>Spermatophyta</taxon>
        <taxon>Magnoliopsida</taxon>
        <taxon>Liliopsida</taxon>
        <taxon>Poales</taxon>
        <taxon>Poaceae</taxon>
        <taxon>BOP clade</taxon>
        <taxon>Pooideae</taxon>
        <taxon>Triticodae</taxon>
        <taxon>Triticeae</taxon>
        <taxon>Hordeinae</taxon>
        <taxon>Hordeum</taxon>
    </lineage>
</organism>
<accession>F2D8L0</accession>
<dbReference type="AlphaFoldDB" id="F2D8L0"/>
<proteinExistence type="evidence at transcript level"/>
<reference evidence="2" key="1">
    <citation type="journal article" date="2011" name="Plant Physiol.">
        <title>Comprehensive sequence analysis of 24,783 barley full-length cDNAs derived from 12 clone libraries.</title>
        <authorList>
            <person name="Matsumoto T."/>
            <person name="Tanaka T."/>
            <person name="Sakai H."/>
            <person name="Amano N."/>
            <person name="Kanamori H."/>
            <person name="Kurita K."/>
            <person name="Kikuta A."/>
            <person name="Kamiya K."/>
            <person name="Yamamoto M."/>
            <person name="Ikawa H."/>
            <person name="Fujii N."/>
            <person name="Hori K."/>
            <person name="Itoh T."/>
            <person name="Sato K."/>
        </authorList>
    </citation>
    <scope>NUCLEOTIDE SEQUENCE</scope>
    <source>
        <tissue evidence="2">Leaf</tissue>
        <tissue evidence="4">Seed</tissue>
        <tissue evidence="3">Shoot and root</tissue>
    </source>
</reference>
<evidence type="ECO:0000313" key="4">
    <source>
        <dbReference type="EMBL" id="BAK04802.1"/>
    </source>
</evidence>
<dbReference type="EMBL" id="AK373605">
    <property type="protein sequence ID" value="BAK04802.1"/>
    <property type="molecule type" value="mRNA"/>
</dbReference>
<name>F2D8L0_HORVV</name>
<feature type="non-terminal residue" evidence="2">
    <location>
        <position position="1"/>
    </location>
</feature>
<feature type="compositionally biased region" description="Basic and acidic residues" evidence="1">
    <location>
        <begin position="34"/>
        <end position="44"/>
    </location>
</feature>
<feature type="region of interest" description="Disordered" evidence="1">
    <location>
        <begin position="1"/>
        <end position="69"/>
    </location>
</feature>
<evidence type="ECO:0000313" key="2">
    <source>
        <dbReference type="EMBL" id="BAJ91431.1"/>
    </source>
</evidence>